<dbReference type="CDD" id="cd03062">
    <property type="entry name" value="TRX_Fd_Sucrase"/>
    <property type="match status" value="1"/>
</dbReference>
<protein>
    <recommendedName>
        <fullName evidence="2">Sucrase/ferredoxin-like protein</fullName>
    </recommendedName>
</protein>
<comment type="caution">
    <text evidence="1">The sequence shown here is derived from an EMBL/GenBank/DDBJ whole genome shotgun (WGS) entry which is preliminary data.</text>
</comment>
<sequence length="308" mass="32674">MALVTEAKTCSALSAVDEPLEGTAAVVRGWVCLEFVGAWGRDVLDGTALGEELATELSRRADAADVRVMFIRHPGRNETLSAGRALSAGHTVLLARSDPDDSWCERLQIDSPFDLLDIDFALLSGPAPGLGVRVDEPVVLVCAHGKRDQCCAVLGRPIAAELVPAFGENVWECSHTGGHRFAPSMILLPSGYTYGRLSGAESLAAVESAVRGQVHLPGLRGRSPWNSVGQVAEIAVRQYIPCGIDDLTVDDLGGQLCIVEHVDGRSWEVETQTSELAPRPPSCGADPKPVRPVVATSVRELGSGLILN</sequence>
<evidence type="ECO:0000313" key="1">
    <source>
        <dbReference type="EMBL" id="TYQ08329.1"/>
    </source>
</evidence>
<dbReference type="PANTHER" id="PTHR31902:SF22">
    <property type="entry name" value="SLL1203 PROTEIN"/>
    <property type="match status" value="1"/>
</dbReference>
<organism evidence="1">
    <name type="scientific">Nocardia globerula</name>
    <dbReference type="NCBI Taxonomy" id="1818"/>
    <lineage>
        <taxon>Bacteria</taxon>
        <taxon>Bacillati</taxon>
        <taxon>Actinomycetota</taxon>
        <taxon>Actinomycetes</taxon>
        <taxon>Mycobacteriales</taxon>
        <taxon>Nocardiaceae</taxon>
        <taxon>Nocardia</taxon>
    </lineage>
</organism>
<dbReference type="AlphaFoldDB" id="A0A652YXC6"/>
<gene>
    <name evidence="1" type="ORF">FNL38_101700</name>
</gene>
<evidence type="ECO:0008006" key="2">
    <source>
        <dbReference type="Google" id="ProtNLM"/>
    </source>
</evidence>
<accession>A0A652YXC6</accession>
<dbReference type="PANTHER" id="PTHR31902">
    <property type="entry name" value="ACTIN PATCHES DISTAL PROTEIN 1"/>
    <property type="match status" value="1"/>
</dbReference>
<proteinExistence type="predicted"/>
<dbReference type="Pfam" id="PF06999">
    <property type="entry name" value="Suc_Fer-like"/>
    <property type="match status" value="1"/>
</dbReference>
<name>A0A652YXC6_NOCGL</name>
<dbReference type="EMBL" id="VNIQ01000001">
    <property type="protein sequence ID" value="TYQ08329.1"/>
    <property type="molecule type" value="Genomic_DNA"/>
</dbReference>
<dbReference type="InterPro" id="IPR009737">
    <property type="entry name" value="Aim32/Apd1-like"/>
</dbReference>
<dbReference type="InterPro" id="IPR036249">
    <property type="entry name" value="Thioredoxin-like_sf"/>
</dbReference>
<reference evidence="1" key="1">
    <citation type="submission" date="2019-07" db="EMBL/GenBank/DDBJ databases">
        <title>Genomic Encyclopedia of Type Strains, Phase IV (KMG-IV): sequencing the most valuable type-strain genomes for metagenomic binning, comparative biology and taxonomic classification.</title>
        <authorList>
            <person name="Goeker M."/>
        </authorList>
    </citation>
    <scope>NUCLEOTIDE SEQUENCE</scope>
    <source>
        <strain evidence="1">DSM 44596</strain>
    </source>
</reference>
<dbReference type="SUPFAM" id="SSF52833">
    <property type="entry name" value="Thioredoxin-like"/>
    <property type="match status" value="1"/>
</dbReference>